<dbReference type="Proteomes" id="UP000670092">
    <property type="component" value="Unassembled WGS sequence"/>
</dbReference>
<evidence type="ECO:0000256" key="1">
    <source>
        <dbReference type="SAM" id="Phobius"/>
    </source>
</evidence>
<sequence>MFLLQKELIASGIYIPERFPCFLYQGGFFFFFSFLFFFFFLICHSLRSNLESLFDVEWSVAFSEPSFRYVCILVRLCLSDCRTLVFRPQLPARVRKMIGRMTAETKG</sequence>
<evidence type="ECO:0000313" key="3">
    <source>
        <dbReference type="Proteomes" id="UP000670092"/>
    </source>
</evidence>
<feature type="transmembrane region" description="Helical" evidence="1">
    <location>
        <begin position="21"/>
        <end position="47"/>
    </location>
</feature>
<accession>A0A8H8CRC0</accession>
<reference evidence="2 3" key="1">
    <citation type="submission" date="2021-01" db="EMBL/GenBank/DDBJ databases">
        <title>Chromosome-level genome assembly of a human fungal pathogen reveals clustering of transcriptionally co-regulated genes.</title>
        <authorList>
            <person name="Voorhies M."/>
            <person name="Cohen S."/>
            <person name="Shea T.P."/>
            <person name="Petrus S."/>
            <person name="Munoz J.F."/>
            <person name="Poplawski S."/>
            <person name="Goldman W.E."/>
            <person name="Michael T."/>
            <person name="Cuomo C.A."/>
            <person name="Sil A."/>
            <person name="Beyhan S."/>
        </authorList>
    </citation>
    <scope>NUCLEOTIDE SEQUENCE [LARGE SCALE GENOMIC DNA]</scope>
    <source>
        <strain evidence="2 3">G184AR</strain>
    </source>
</reference>
<dbReference type="EMBL" id="JAEVHI010000008">
    <property type="protein sequence ID" value="KAG5286922.1"/>
    <property type="molecule type" value="Genomic_DNA"/>
</dbReference>
<keyword evidence="1" id="KW-1133">Transmembrane helix</keyword>
<keyword evidence="1" id="KW-0812">Transmembrane</keyword>
<evidence type="ECO:0000313" key="2">
    <source>
        <dbReference type="EMBL" id="KAG5286922.1"/>
    </source>
</evidence>
<comment type="caution">
    <text evidence="2">The sequence shown here is derived from an EMBL/GenBank/DDBJ whole genome shotgun (WGS) entry which is preliminary data.</text>
</comment>
<dbReference type="VEuPathDB" id="FungiDB:I7I52_12713"/>
<protein>
    <submittedName>
        <fullName evidence="2">Uncharacterized protein</fullName>
    </submittedName>
</protein>
<dbReference type="AlphaFoldDB" id="A0A8H8CRC0"/>
<dbReference type="OrthoDB" id="244190at2759"/>
<proteinExistence type="predicted"/>
<keyword evidence="1" id="KW-0472">Membrane</keyword>
<name>A0A8H8CRC0_AJECA</name>
<gene>
    <name evidence="2" type="ORF">I7I52_12713</name>
</gene>
<organism evidence="2 3">
    <name type="scientific">Ajellomyces capsulatus</name>
    <name type="common">Darling's disease fungus</name>
    <name type="synonym">Histoplasma capsulatum</name>
    <dbReference type="NCBI Taxonomy" id="5037"/>
    <lineage>
        <taxon>Eukaryota</taxon>
        <taxon>Fungi</taxon>
        <taxon>Dikarya</taxon>
        <taxon>Ascomycota</taxon>
        <taxon>Pezizomycotina</taxon>
        <taxon>Eurotiomycetes</taxon>
        <taxon>Eurotiomycetidae</taxon>
        <taxon>Onygenales</taxon>
        <taxon>Ajellomycetaceae</taxon>
        <taxon>Histoplasma</taxon>
    </lineage>
</organism>